<reference evidence="16 17" key="1">
    <citation type="submission" date="2018-10" db="EMBL/GenBank/DDBJ databases">
        <title>A high-quality apple genome assembly.</title>
        <authorList>
            <person name="Hu J."/>
        </authorList>
    </citation>
    <scope>NUCLEOTIDE SEQUENCE [LARGE SCALE GENOMIC DNA]</scope>
    <source>
        <strain evidence="17">cv. HFTH1</strain>
        <tissue evidence="16">Young leaf</tissue>
    </source>
</reference>
<keyword evidence="7 14" id="KW-0677">Repeat</keyword>
<dbReference type="PROSITE" id="PS01024">
    <property type="entry name" value="PR55_1"/>
    <property type="match status" value="1"/>
</dbReference>
<evidence type="ECO:0000256" key="15">
    <source>
        <dbReference type="SAM" id="MobiDB-lite"/>
    </source>
</evidence>
<dbReference type="InterPro" id="IPR036322">
    <property type="entry name" value="WD40_repeat_dom_sf"/>
</dbReference>
<keyword evidence="4" id="KW-0813">Transport</keyword>
<dbReference type="FunFam" id="2.130.10.10:FF:000665">
    <property type="entry name" value="Serine/threonine-protein phosphatase 2A 55 kDa regulatory subunit B"/>
    <property type="match status" value="1"/>
</dbReference>
<comment type="caution">
    <text evidence="16">The sequence shown here is derived from an EMBL/GenBank/DDBJ whole genome shotgun (WGS) entry which is preliminary data.</text>
</comment>
<organism evidence="16 17">
    <name type="scientific">Malus domestica</name>
    <name type="common">Apple</name>
    <name type="synonym">Pyrus malus</name>
    <dbReference type="NCBI Taxonomy" id="3750"/>
    <lineage>
        <taxon>Eukaryota</taxon>
        <taxon>Viridiplantae</taxon>
        <taxon>Streptophyta</taxon>
        <taxon>Embryophyta</taxon>
        <taxon>Tracheophyta</taxon>
        <taxon>Spermatophyta</taxon>
        <taxon>Magnoliopsida</taxon>
        <taxon>eudicotyledons</taxon>
        <taxon>Gunneridae</taxon>
        <taxon>Pentapetalae</taxon>
        <taxon>rosids</taxon>
        <taxon>fabids</taxon>
        <taxon>Rosales</taxon>
        <taxon>Rosaceae</taxon>
        <taxon>Amygdaloideae</taxon>
        <taxon>Maleae</taxon>
        <taxon>Malus</taxon>
    </lineage>
</organism>
<evidence type="ECO:0000256" key="4">
    <source>
        <dbReference type="ARBA" id="ARBA00022448"/>
    </source>
</evidence>
<evidence type="ECO:0000256" key="13">
    <source>
        <dbReference type="ARBA" id="ARBA00034298"/>
    </source>
</evidence>
<keyword evidence="5" id="KW-0138">CF(0)</keyword>
<evidence type="ECO:0000256" key="11">
    <source>
        <dbReference type="ARBA" id="ARBA00023136"/>
    </source>
</evidence>
<keyword evidence="17" id="KW-1185">Reference proteome</keyword>
<dbReference type="InterPro" id="IPR015943">
    <property type="entry name" value="WD40/YVTN_repeat-like_dom_sf"/>
</dbReference>
<comment type="subcellular location">
    <subcellularLocation>
        <location evidence="1">Mitochondrion membrane</location>
    </subcellularLocation>
</comment>
<dbReference type="InterPro" id="IPR006808">
    <property type="entry name" value="ATP_synth_F0_gsu_mt"/>
</dbReference>
<dbReference type="GO" id="GO:0031966">
    <property type="term" value="C:mitochondrial membrane"/>
    <property type="evidence" value="ECO:0007669"/>
    <property type="project" value="UniProtKB-SubCell"/>
</dbReference>
<keyword evidence="10" id="KW-0496">Mitochondrion</keyword>
<keyword evidence="8" id="KW-0375">Hydrogen ion transport</keyword>
<evidence type="ECO:0000313" key="16">
    <source>
        <dbReference type="EMBL" id="RXH67359.1"/>
    </source>
</evidence>
<evidence type="ECO:0000256" key="7">
    <source>
        <dbReference type="ARBA" id="ARBA00022737"/>
    </source>
</evidence>
<dbReference type="InterPro" id="IPR018067">
    <property type="entry name" value="PP2A_PR55_CS"/>
</dbReference>
<evidence type="ECO:0000256" key="9">
    <source>
        <dbReference type="ARBA" id="ARBA00023065"/>
    </source>
</evidence>
<keyword evidence="9" id="KW-0406">Ion transport</keyword>
<dbReference type="PROSITE" id="PS01025">
    <property type="entry name" value="PR55_2"/>
    <property type="match status" value="1"/>
</dbReference>
<dbReference type="Gene3D" id="2.130.10.10">
    <property type="entry name" value="YVTN repeat-like/Quinoprotein amine dehydrogenase"/>
    <property type="match status" value="1"/>
</dbReference>
<dbReference type="GO" id="GO:0045259">
    <property type="term" value="C:proton-transporting ATP synthase complex"/>
    <property type="evidence" value="ECO:0007669"/>
    <property type="project" value="UniProtKB-KW"/>
</dbReference>
<dbReference type="GO" id="GO:0015986">
    <property type="term" value="P:proton motive force-driven ATP synthesis"/>
    <property type="evidence" value="ECO:0007669"/>
    <property type="project" value="InterPro"/>
</dbReference>
<dbReference type="SMART" id="SM00320">
    <property type="entry name" value="WD40"/>
    <property type="match status" value="5"/>
</dbReference>
<dbReference type="AlphaFoldDB" id="A0A498H8P0"/>
<dbReference type="GO" id="GO:0015078">
    <property type="term" value="F:proton transmembrane transporter activity"/>
    <property type="evidence" value="ECO:0007669"/>
    <property type="project" value="InterPro"/>
</dbReference>
<sequence length="639" mass="71579">MNGGDEVVAAAPGGPTPPLEWKFSQVFGERTAGEEVQEVDIISAIEFDKTGDHLATGDRGGRVVLFERTDLKDHGGSRRDLERMDYSVSRHPEFRYKTEFQSHEPEFDYLKSLEIEEKINKIRWCQTANGALFLLSTNDKTIKFWKVQEKKVKKISEMNVDPSKAVGNGSLASSSNLSSPKTYLANGGGPDKSFSCLSNDISFPPGGIPTLRLPQVTSHETSLIARCRRVYAHAHDYHINSISNNSDGETFISADDLRINLWNLEISNQSFNIVDVKPANMEDLTEVITSAEFHPTHCNTLAYSSSKGSIRLIDLRQSALCDSHAKLFEEPEAPGARSFFTEIIASISDIKFGKEGRYILSRDYMTLKLWDINMDSGPVQTFQVHEYLRPKLCDLYENDSIFDKFECCLSGDGSRVATGSYSNLFRVFGSATGSTEATTLEASKNPMRRQVQTPSRPSRSLSSSITRVVRRGAEIPGVDANGNCYDFTTKLLHLAWHPTENSIACAAANSLYMFVSMASKFPPKLVQASNILFKNGRTYYKQMVEQNKHHVQELPTIEKCQTLAKQLFYTRLASIPVRYEAFWKEVGHFKNAIKSKEELNVENAGLVALFGVECFAWFCGGEIIGRGFTFTGYYVHYKI</sequence>
<evidence type="ECO:0000256" key="10">
    <source>
        <dbReference type="ARBA" id="ARBA00023128"/>
    </source>
</evidence>
<dbReference type="Proteomes" id="UP000290289">
    <property type="component" value="Chromosome 17"/>
</dbReference>
<evidence type="ECO:0000256" key="5">
    <source>
        <dbReference type="ARBA" id="ARBA00022547"/>
    </source>
</evidence>
<comment type="function">
    <text evidence="13">The B regulatory subunit may modulate substrate selectivity and catalytic activity, and may also direct the localization of the catalytic enzyme to a particular subcellular compartment.</text>
</comment>
<evidence type="ECO:0000256" key="14">
    <source>
        <dbReference type="RuleBase" id="RU331113"/>
    </source>
</evidence>
<dbReference type="GO" id="GO:0000159">
    <property type="term" value="C:protein phosphatase type 2A complex"/>
    <property type="evidence" value="ECO:0007669"/>
    <property type="project" value="UniProtKB-UniRule"/>
</dbReference>
<evidence type="ECO:0000256" key="6">
    <source>
        <dbReference type="ARBA" id="ARBA00022574"/>
    </source>
</evidence>
<evidence type="ECO:0000256" key="3">
    <source>
        <dbReference type="ARBA" id="ARBA00008259"/>
    </source>
</evidence>
<dbReference type="STRING" id="3750.A0A498H8P0"/>
<comment type="similarity">
    <text evidence="3 14">Belongs to the phosphatase 2A regulatory subunit B family.</text>
</comment>
<name>A0A498H8P0_MALDO</name>
<evidence type="ECO:0000313" key="17">
    <source>
        <dbReference type="Proteomes" id="UP000290289"/>
    </source>
</evidence>
<keyword evidence="11" id="KW-0472">Membrane</keyword>
<evidence type="ECO:0000256" key="1">
    <source>
        <dbReference type="ARBA" id="ARBA00004325"/>
    </source>
</evidence>
<comment type="similarity">
    <text evidence="2">Belongs to the ATPase g subunit family.</text>
</comment>
<dbReference type="Pfam" id="PF04718">
    <property type="entry name" value="ATP-synt_G"/>
    <property type="match status" value="1"/>
</dbReference>
<dbReference type="InterPro" id="IPR001680">
    <property type="entry name" value="WD40_rpt"/>
</dbReference>
<dbReference type="Pfam" id="PF00400">
    <property type="entry name" value="WD40"/>
    <property type="match status" value="1"/>
</dbReference>
<keyword evidence="12" id="KW-0066">ATP synthesis</keyword>
<dbReference type="FunFam" id="2.130.10.10:FF:000609">
    <property type="entry name" value="Serine/threonine-protein phosphatase 2A 55 kDa regulatory subunit B"/>
    <property type="match status" value="1"/>
</dbReference>
<protein>
    <recommendedName>
        <fullName evidence="14">Serine/threonine-protein phosphatase 2A 55 kDa regulatory subunit B</fullName>
    </recommendedName>
</protein>
<keyword evidence="6 14" id="KW-0853">WD repeat</keyword>
<dbReference type="GO" id="GO:0019888">
    <property type="term" value="F:protein phosphatase regulator activity"/>
    <property type="evidence" value="ECO:0007669"/>
    <property type="project" value="InterPro"/>
</dbReference>
<feature type="region of interest" description="Disordered" evidence="15">
    <location>
        <begin position="443"/>
        <end position="463"/>
    </location>
</feature>
<evidence type="ECO:0000256" key="2">
    <source>
        <dbReference type="ARBA" id="ARBA00005699"/>
    </source>
</evidence>
<dbReference type="SUPFAM" id="SSF50978">
    <property type="entry name" value="WD40 repeat-like"/>
    <property type="match status" value="1"/>
</dbReference>
<dbReference type="PRINTS" id="PR00600">
    <property type="entry name" value="PP2APR55"/>
</dbReference>
<proteinExistence type="inferred from homology"/>
<gene>
    <name evidence="16" type="ORF">DVH24_027479</name>
</gene>
<dbReference type="PANTHER" id="PTHR11871">
    <property type="entry name" value="PROTEIN PHOSPHATASE PP2A REGULATORY SUBUNIT B"/>
    <property type="match status" value="1"/>
</dbReference>
<dbReference type="EMBL" id="RDQH01000343">
    <property type="protein sequence ID" value="RXH67359.1"/>
    <property type="molecule type" value="Genomic_DNA"/>
</dbReference>
<accession>A0A498H8P0</accession>
<feature type="compositionally biased region" description="Low complexity" evidence="15">
    <location>
        <begin position="453"/>
        <end position="463"/>
    </location>
</feature>
<evidence type="ECO:0000256" key="8">
    <source>
        <dbReference type="ARBA" id="ARBA00022781"/>
    </source>
</evidence>
<evidence type="ECO:0000256" key="12">
    <source>
        <dbReference type="ARBA" id="ARBA00023310"/>
    </source>
</evidence>
<dbReference type="InterPro" id="IPR000009">
    <property type="entry name" value="PP2A_PR55"/>
</dbReference>